<comment type="subcellular location">
    <subcellularLocation>
        <location evidence="1">Cell membrane</location>
        <topology evidence="1">Multi-pass membrane protein</topology>
    </subcellularLocation>
    <subcellularLocation>
        <location evidence="11">Mitochondrion membrane</location>
        <topology evidence="11">Multi-pass membrane protein</topology>
    </subcellularLocation>
</comment>
<evidence type="ECO:0000313" key="13">
    <source>
        <dbReference type="EMBL" id="UCU06564.1"/>
    </source>
</evidence>
<organism evidence="13">
    <name type="scientific">Diplodiscus nigromaculati</name>
    <dbReference type="NCBI Taxonomy" id="2883856"/>
    <lineage>
        <taxon>Eukaryota</taxon>
        <taxon>Metazoa</taxon>
        <taxon>Spiralia</taxon>
        <taxon>Lophotrochozoa</taxon>
        <taxon>Platyhelminthes</taxon>
        <taxon>Trematoda</taxon>
        <taxon>Digenea</taxon>
        <taxon>Plagiorchiida</taxon>
        <taxon>Pronocephalata</taxon>
        <taxon>Paramphistomoidea</taxon>
        <taxon>Diplodiscidae</taxon>
        <taxon>Diplodiscus</taxon>
    </lineage>
</organism>
<evidence type="ECO:0000259" key="12">
    <source>
        <dbReference type="Pfam" id="PF00361"/>
    </source>
</evidence>
<keyword evidence="6 11" id="KW-0812">Transmembrane</keyword>
<keyword evidence="7 11" id="KW-1133">Transmembrane helix</keyword>
<dbReference type="GO" id="GO:0042773">
    <property type="term" value="P:ATP synthesis coupled electron transport"/>
    <property type="evidence" value="ECO:0007669"/>
    <property type="project" value="InterPro"/>
</dbReference>
<keyword evidence="11" id="KW-0679">Respiratory chain</keyword>
<dbReference type="PANTHER" id="PTHR42682">
    <property type="entry name" value="HYDROGENASE-4 COMPONENT F"/>
    <property type="match status" value="1"/>
</dbReference>
<reference evidence="13" key="1">
    <citation type="submission" date="2021-03" db="EMBL/GenBank/DDBJ databases">
        <authorList>
            <person name="Li Z.-X."/>
            <person name="Fan L.-X."/>
        </authorList>
    </citation>
    <scope>NUCLEOTIDE SEQUENCE</scope>
</reference>
<keyword evidence="11" id="KW-0520">NAD</keyword>
<dbReference type="PANTHER" id="PTHR42682:SF4">
    <property type="entry name" value="NADH-UBIQUINONE_PLASTOQUINONE"/>
    <property type="match status" value="1"/>
</dbReference>
<dbReference type="PRINTS" id="PR01437">
    <property type="entry name" value="NUOXDRDTASE4"/>
</dbReference>
<feature type="transmembrane region" description="Helical" evidence="11">
    <location>
        <begin position="129"/>
        <end position="149"/>
    </location>
</feature>
<feature type="transmembrane region" description="Helical" evidence="11">
    <location>
        <begin position="265"/>
        <end position="283"/>
    </location>
</feature>
<feature type="transmembrane region" description="Helical" evidence="11">
    <location>
        <begin position="169"/>
        <end position="187"/>
    </location>
</feature>
<feature type="transmembrane region" description="Helical" evidence="11">
    <location>
        <begin position="370"/>
        <end position="394"/>
    </location>
</feature>
<geneLocation type="mitochondrion" evidence="13"/>
<evidence type="ECO:0000256" key="9">
    <source>
        <dbReference type="ARBA" id="ARBA00023136"/>
    </source>
</evidence>
<feature type="transmembrane region" description="Helical" evidence="11">
    <location>
        <begin position="235"/>
        <end position="253"/>
    </location>
</feature>
<keyword evidence="8" id="KW-0560">Oxidoreductase</keyword>
<comment type="catalytic activity">
    <reaction evidence="10 11">
        <text>a ubiquinone + NADH + 5 H(+)(in) = a ubiquinol + NAD(+) + 4 H(+)(out)</text>
        <dbReference type="Rhea" id="RHEA:29091"/>
        <dbReference type="Rhea" id="RHEA-COMP:9565"/>
        <dbReference type="Rhea" id="RHEA-COMP:9566"/>
        <dbReference type="ChEBI" id="CHEBI:15378"/>
        <dbReference type="ChEBI" id="CHEBI:16389"/>
        <dbReference type="ChEBI" id="CHEBI:17976"/>
        <dbReference type="ChEBI" id="CHEBI:57540"/>
        <dbReference type="ChEBI" id="CHEBI:57945"/>
        <dbReference type="EC" id="7.1.1.2"/>
    </reaction>
</comment>
<evidence type="ECO:0000256" key="2">
    <source>
        <dbReference type="ARBA" id="ARBA00009025"/>
    </source>
</evidence>
<dbReference type="GO" id="GO:0016491">
    <property type="term" value="F:oxidoreductase activity"/>
    <property type="evidence" value="ECO:0007669"/>
    <property type="project" value="UniProtKB-KW"/>
</dbReference>
<dbReference type="GO" id="GO:0008137">
    <property type="term" value="F:NADH dehydrogenase (ubiquinone) activity"/>
    <property type="evidence" value="ECO:0007669"/>
    <property type="project" value="UniProtKB-UniRule"/>
</dbReference>
<evidence type="ECO:0000256" key="7">
    <source>
        <dbReference type="ARBA" id="ARBA00022989"/>
    </source>
</evidence>
<evidence type="ECO:0000256" key="5">
    <source>
        <dbReference type="ARBA" id="ARBA00022475"/>
    </source>
</evidence>
<dbReference type="InterPro" id="IPR001750">
    <property type="entry name" value="ND/Mrp_TM"/>
</dbReference>
<evidence type="ECO:0000256" key="4">
    <source>
        <dbReference type="ARBA" id="ARBA00021006"/>
    </source>
</evidence>
<keyword evidence="11" id="KW-0830">Ubiquinone</keyword>
<feature type="domain" description="NADH:quinone oxidoreductase/Mrp antiporter transmembrane" evidence="12">
    <location>
        <begin position="98"/>
        <end position="376"/>
    </location>
</feature>
<protein>
    <recommendedName>
        <fullName evidence="4 11">NADH-ubiquinone oxidoreductase chain 4</fullName>
        <ecNumber evidence="3 11">7.1.1.2</ecNumber>
    </recommendedName>
</protein>
<feature type="transmembrane region" description="Helical" evidence="11">
    <location>
        <begin position="332"/>
        <end position="350"/>
    </location>
</feature>
<feature type="transmembrane region" description="Helical" evidence="11">
    <location>
        <begin position="40"/>
        <end position="64"/>
    </location>
</feature>
<dbReference type="AlphaFoldDB" id="A0A8K1N571"/>
<name>A0A8K1N571_9TREM</name>
<evidence type="ECO:0000256" key="11">
    <source>
        <dbReference type="RuleBase" id="RU003297"/>
    </source>
</evidence>
<feature type="transmembrane region" description="Helical" evidence="11">
    <location>
        <begin position="84"/>
        <end position="117"/>
    </location>
</feature>
<dbReference type="GO" id="GO:0031966">
    <property type="term" value="C:mitochondrial membrane"/>
    <property type="evidence" value="ECO:0007669"/>
    <property type="project" value="UniProtKB-SubCell"/>
</dbReference>
<sequence length="428" mass="47502">MGYKQFDWYSCLIVFVFSGMFLLVWGVLSSFQPSALQSGLWPGAVFSLDTVSLYLVFLSVFLWFSLSFLFGRVSTVSKVFVTLSVVSSLVCYCCVHCLVFWVFYELAILFLLLLLVVESPYSERYLASWYLLGYVVLTSLPMLLCLFYLSVESGSFDMRTWFTGNDEGALLSYSVLLVLGVMFVTKVPLPPFHVWLPIVHAEASSIVSVCLSGYIMKLGLLGVCRMCCSVLPTGLFSSGYMLVCMALAVLFFFSAARELDGKRWLAFLSLSHIIVAAICLSVVSFSGSALAFIFSVGHGLSAGVVFILLWLVYEVSGSRNWFVLKFCLSSSLLMRCLMASGVCTVASLPPTLQFFTEVSVVSESGYVSLLFVYVFFLYLFFSGLVPLFLIGGLLSRHFSVSFGDAGVYGFFSSVFFLVLWSFIMFVVV</sequence>
<feature type="transmembrane region" description="Helical" evidence="11">
    <location>
        <begin position="6"/>
        <end position="28"/>
    </location>
</feature>
<dbReference type="InterPro" id="IPR052175">
    <property type="entry name" value="ComplexI-like_HydComp"/>
</dbReference>
<evidence type="ECO:0000256" key="8">
    <source>
        <dbReference type="ARBA" id="ARBA00023002"/>
    </source>
</evidence>
<feature type="transmembrane region" description="Helical" evidence="11">
    <location>
        <begin position="406"/>
        <end position="427"/>
    </location>
</feature>
<keyword evidence="11" id="KW-0249">Electron transport</keyword>
<evidence type="ECO:0000256" key="1">
    <source>
        <dbReference type="ARBA" id="ARBA00004651"/>
    </source>
</evidence>
<dbReference type="EMBL" id="MW698822">
    <property type="protein sequence ID" value="UCU06564.1"/>
    <property type="molecule type" value="Genomic_DNA"/>
</dbReference>
<feature type="transmembrane region" description="Helical" evidence="11">
    <location>
        <begin position="289"/>
        <end position="312"/>
    </location>
</feature>
<evidence type="ECO:0000256" key="6">
    <source>
        <dbReference type="ARBA" id="ARBA00022692"/>
    </source>
</evidence>
<accession>A0A8K1N571</accession>
<keyword evidence="9 11" id="KW-0472">Membrane</keyword>
<keyword evidence="11" id="KW-0813">Transport</keyword>
<evidence type="ECO:0000256" key="10">
    <source>
        <dbReference type="ARBA" id="ARBA00049551"/>
    </source>
</evidence>
<proteinExistence type="inferred from homology"/>
<keyword evidence="11 13" id="KW-0496">Mitochondrion</keyword>
<dbReference type="InterPro" id="IPR003918">
    <property type="entry name" value="NADH_UbQ_OxRdtase"/>
</dbReference>
<comment type="function">
    <text evidence="11">Core subunit of the mitochondrial membrane respiratory chain NADH dehydrogenase (Complex I) which catalyzes electron transfer from NADH through the respiratory chain, using ubiquinone as an electron acceptor. Essential for the catalytic activity and assembly of complex I.</text>
</comment>
<keyword evidence="5" id="KW-1003">Cell membrane</keyword>
<dbReference type="EC" id="7.1.1.2" evidence="3 11"/>
<gene>
    <name evidence="13" type="primary">nad4</name>
</gene>
<comment type="similarity">
    <text evidence="2 11">Belongs to the complex I subunit 4 family.</text>
</comment>
<dbReference type="Pfam" id="PF00361">
    <property type="entry name" value="Proton_antipo_M"/>
    <property type="match status" value="1"/>
</dbReference>
<dbReference type="GO" id="GO:0005886">
    <property type="term" value="C:plasma membrane"/>
    <property type="evidence" value="ECO:0007669"/>
    <property type="project" value="UniProtKB-SubCell"/>
</dbReference>
<evidence type="ECO:0000256" key="3">
    <source>
        <dbReference type="ARBA" id="ARBA00012944"/>
    </source>
</evidence>